<dbReference type="OrthoDB" id="6105396at2759"/>
<sequence length="241" mass="27148">MWDEKIQPIHVMPLQPITPGASKVTGLTRIGNVLYRNGTPVPYQNKEECLKEFISWLPENAVLFGHNIKSFDTKIIIQALTEEDLLNGFKAKCNGFVDTLHVFRAAYPERKSEKKSFKQEELVKDFLGENFTYDAHNALGDVLALQELFGKAGFSLAHLQPHSFSVDFAYQTLINIEISNTNYESLKLLPISAGMTKKMAKSGLNIQHLKLAFRRGGVDGVCNVMSEENNGKVRVTKNKRF</sequence>
<evidence type="ECO:0000256" key="6">
    <source>
        <dbReference type="ARBA" id="ARBA00022842"/>
    </source>
</evidence>
<evidence type="ECO:0000256" key="4">
    <source>
        <dbReference type="ARBA" id="ARBA00022801"/>
    </source>
</evidence>
<evidence type="ECO:0000259" key="9">
    <source>
        <dbReference type="Pfam" id="PF25244"/>
    </source>
</evidence>
<accession>A0A8S3Q8F7</accession>
<keyword evidence="3" id="KW-0479">Metal-binding</keyword>
<dbReference type="InterPro" id="IPR057617">
    <property type="entry name" value="PML_C"/>
</dbReference>
<evidence type="ECO:0000259" key="8">
    <source>
        <dbReference type="Pfam" id="PF00929"/>
    </source>
</evidence>
<dbReference type="InterPro" id="IPR013520">
    <property type="entry name" value="Ribonucl_H"/>
</dbReference>
<keyword evidence="5" id="KW-0269">Exonuclease</keyword>
<dbReference type="PANTHER" id="PTHR13058:SF22">
    <property type="entry name" value="EXODEOXYRIBONUCLEASE III"/>
    <property type="match status" value="1"/>
</dbReference>
<dbReference type="AlphaFoldDB" id="A0A8S3Q8F7"/>
<evidence type="ECO:0000313" key="10">
    <source>
        <dbReference type="EMBL" id="CAG2191646.1"/>
    </source>
</evidence>
<gene>
    <name evidence="10" type="ORF">MEDL_6920</name>
</gene>
<dbReference type="InterPro" id="IPR036397">
    <property type="entry name" value="RNaseH_sf"/>
</dbReference>
<dbReference type="EMBL" id="CAJPWZ010000369">
    <property type="protein sequence ID" value="CAG2191646.1"/>
    <property type="molecule type" value="Genomic_DNA"/>
</dbReference>
<dbReference type="GO" id="GO:0006308">
    <property type="term" value="P:DNA catabolic process"/>
    <property type="evidence" value="ECO:0007669"/>
    <property type="project" value="TreeGrafter"/>
</dbReference>
<feature type="domain" description="PML C-terminal" evidence="9">
    <location>
        <begin position="191"/>
        <end position="240"/>
    </location>
</feature>
<comment type="similarity">
    <text evidence="7">Belongs to the exonuclease superfamily. TREX family.</text>
</comment>
<comment type="cofactor">
    <cofactor evidence="1">
        <name>Mg(2+)</name>
        <dbReference type="ChEBI" id="CHEBI:18420"/>
    </cofactor>
</comment>
<organism evidence="10 11">
    <name type="scientific">Mytilus edulis</name>
    <name type="common">Blue mussel</name>
    <dbReference type="NCBI Taxonomy" id="6550"/>
    <lineage>
        <taxon>Eukaryota</taxon>
        <taxon>Metazoa</taxon>
        <taxon>Spiralia</taxon>
        <taxon>Lophotrochozoa</taxon>
        <taxon>Mollusca</taxon>
        <taxon>Bivalvia</taxon>
        <taxon>Autobranchia</taxon>
        <taxon>Pteriomorphia</taxon>
        <taxon>Mytilida</taxon>
        <taxon>Mytiloidea</taxon>
        <taxon>Mytilidae</taxon>
        <taxon>Mytilinae</taxon>
        <taxon>Mytilus</taxon>
    </lineage>
</organism>
<evidence type="ECO:0008006" key="12">
    <source>
        <dbReference type="Google" id="ProtNLM"/>
    </source>
</evidence>
<keyword evidence="2" id="KW-0540">Nuclease</keyword>
<protein>
    <recommendedName>
        <fullName evidence="12">Exonuclease domain-containing protein</fullName>
    </recommendedName>
</protein>
<dbReference type="Pfam" id="PF25244">
    <property type="entry name" value="PML_C"/>
    <property type="match status" value="1"/>
</dbReference>
<evidence type="ECO:0000256" key="7">
    <source>
        <dbReference type="ARBA" id="ARBA00025769"/>
    </source>
</evidence>
<name>A0A8S3Q8F7_MYTED</name>
<feature type="domain" description="Exonuclease" evidence="8">
    <location>
        <begin position="41"/>
        <end position="149"/>
    </location>
</feature>
<evidence type="ECO:0000313" key="11">
    <source>
        <dbReference type="Proteomes" id="UP000683360"/>
    </source>
</evidence>
<keyword evidence="4" id="KW-0378">Hydrolase</keyword>
<evidence type="ECO:0000256" key="2">
    <source>
        <dbReference type="ARBA" id="ARBA00022722"/>
    </source>
</evidence>
<dbReference type="GO" id="GO:0005737">
    <property type="term" value="C:cytoplasm"/>
    <property type="evidence" value="ECO:0007669"/>
    <property type="project" value="TreeGrafter"/>
</dbReference>
<keyword evidence="11" id="KW-1185">Reference proteome</keyword>
<evidence type="ECO:0000256" key="3">
    <source>
        <dbReference type="ARBA" id="ARBA00022723"/>
    </source>
</evidence>
<dbReference type="Proteomes" id="UP000683360">
    <property type="component" value="Unassembled WGS sequence"/>
</dbReference>
<dbReference type="InterPro" id="IPR012337">
    <property type="entry name" value="RNaseH-like_sf"/>
</dbReference>
<dbReference type="Gene3D" id="3.30.420.10">
    <property type="entry name" value="Ribonuclease H-like superfamily/Ribonuclease H"/>
    <property type="match status" value="1"/>
</dbReference>
<dbReference type="InterPro" id="IPR040393">
    <property type="entry name" value="TREX1/2"/>
</dbReference>
<dbReference type="GO" id="GO:0003676">
    <property type="term" value="F:nucleic acid binding"/>
    <property type="evidence" value="ECO:0007669"/>
    <property type="project" value="InterPro"/>
</dbReference>
<comment type="caution">
    <text evidence="10">The sequence shown here is derived from an EMBL/GenBank/DDBJ whole genome shotgun (WGS) entry which is preliminary data.</text>
</comment>
<proteinExistence type="inferred from homology"/>
<evidence type="ECO:0000256" key="5">
    <source>
        <dbReference type="ARBA" id="ARBA00022839"/>
    </source>
</evidence>
<evidence type="ECO:0000256" key="1">
    <source>
        <dbReference type="ARBA" id="ARBA00001946"/>
    </source>
</evidence>
<dbReference type="PANTHER" id="PTHR13058">
    <property type="entry name" value="THREE PRIME REPAIR EXONUCLEASE 1, 2"/>
    <property type="match status" value="1"/>
</dbReference>
<dbReference type="SUPFAM" id="SSF53098">
    <property type="entry name" value="Ribonuclease H-like"/>
    <property type="match status" value="1"/>
</dbReference>
<dbReference type="GO" id="GO:0046872">
    <property type="term" value="F:metal ion binding"/>
    <property type="evidence" value="ECO:0007669"/>
    <property type="project" value="UniProtKB-KW"/>
</dbReference>
<dbReference type="GO" id="GO:0008296">
    <property type="term" value="F:3'-5'-DNA exonuclease activity"/>
    <property type="evidence" value="ECO:0007669"/>
    <property type="project" value="TreeGrafter"/>
</dbReference>
<dbReference type="CDD" id="cd06127">
    <property type="entry name" value="DEDDh"/>
    <property type="match status" value="1"/>
</dbReference>
<keyword evidence="6" id="KW-0460">Magnesium</keyword>
<dbReference type="Pfam" id="PF00929">
    <property type="entry name" value="RNase_T"/>
    <property type="match status" value="1"/>
</dbReference>
<reference evidence="10" key="1">
    <citation type="submission" date="2021-03" db="EMBL/GenBank/DDBJ databases">
        <authorList>
            <person name="Bekaert M."/>
        </authorList>
    </citation>
    <scope>NUCLEOTIDE SEQUENCE</scope>
</reference>